<dbReference type="OrthoDB" id="6515429at2759"/>
<accession>A0A7R9PVU4</accession>
<keyword evidence="4" id="KW-1185">Reference proteome</keyword>
<feature type="region of interest" description="Disordered" evidence="2">
    <location>
        <begin position="43"/>
        <end position="62"/>
    </location>
</feature>
<dbReference type="EMBL" id="OC855787">
    <property type="protein sequence ID" value="CAD7622637.1"/>
    <property type="molecule type" value="Genomic_DNA"/>
</dbReference>
<evidence type="ECO:0000256" key="2">
    <source>
        <dbReference type="SAM" id="MobiDB-lite"/>
    </source>
</evidence>
<name>A0A7R9PVU4_9ACAR</name>
<gene>
    <name evidence="3" type="ORF">OSB1V03_LOCUS3100</name>
</gene>
<keyword evidence="1" id="KW-0193">Cuticle</keyword>
<reference evidence="3" key="1">
    <citation type="submission" date="2020-11" db="EMBL/GenBank/DDBJ databases">
        <authorList>
            <person name="Tran Van P."/>
        </authorList>
    </citation>
    <scope>NUCLEOTIDE SEQUENCE</scope>
</reference>
<sequence>MNGENEPSNDYKTSQFDGYNHQKSRSYPSEYKEYPMPYQFEYNIDDGYGNKQDRHETADSNGNVVGSYGYVDSNGIYRKVVDYTAGPEGFVAKINSNEPYLKHKANPAHVMLNVEDPPPIKTNINYAIHRTNSYAEEDIKHNDKYDHLFNNQIRDQIYRASDNRQEPHVYVDDKENDYDKLKPILTMFRPQQQYTRSQTNANPNQHIYQSINPIESHYNRNADDIQAYASDRRYYD</sequence>
<dbReference type="PANTHER" id="PTHR10380">
    <property type="entry name" value="CUTICLE PROTEIN"/>
    <property type="match status" value="1"/>
</dbReference>
<dbReference type="PROSITE" id="PS51155">
    <property type="entry name" value="CHIT_BIND_RR_2"/>
    <property type="match status" value="1"/>
</dbReference>
<feature type="region of interest" description="Disordered" evidence="2">
    <location>
        <begin position="1"/>
        <end position="31"/>
    </location>
</feature>
<evidence type="ECO:0008006" key="5">
    <source>
        <dbReference type="Google" id="ProtNLM"/>
    </source>
</evidence>
<evidence type="ECO:0000313" key="3">
    <source>
        <dbReference type="EMBL" id="CAD7622637.1"/>
    </source>
</evidence>
<dbReference type="EMBL" id="CAJPIZ010001212">
    <property type="protein sequence ID" value="CAG2103067.1"/>
    <property type="molecule type" value="Genomic_DNA"/>
</dbReference>
<proteinExistence type="predicted"/>
<evidence type="ECO:0000313" key="4">
    <source>
        <dbReference type="Proteomes" id="UP000759131"/>
    </source>
</evidence>
<dbReference type="InterPro" id="IPR050468">
    <property type="entry name" value="Cuticle_Struct_Prot"/>
</dbReference>
<dbReference type="Pfam" id="PF00379">
    <property type="entry name" value="Chitin_bind_4"/>
    <property type="match status" value="1"/>
</dbReference>
<dbReference type="AlphaFoldDB" id="A0A7R9PVU4"/>
<evidence type="ECO:0000256" key="1">
    <source>
        <dbReference type="PROSITE-ProRule" id="PRU00497"/>
    </source>
</evidence>
<organism evidence="3">
    <name type="scientific">Medioppia subpectinata</name>
    <dbReference type="NCBI Taxonomy" id="1979941"/>
    <lineage>
        <taxon>Eukaryota</taxon>
        <taxon>Metazoa</taxon>
        <taxon>Ecdysozoa</taxon>
        <taxon>Arthropoda</taxon>
        <taxon>Chelicerata</taxon>
        <taxon>Arachnida</taxon>
        <taxon>Acari</taxon>
        <taxon>Acariformes</taxon>
        <taxon>Sarcoptiformes</taxon>
        <taxon>Oribatida</taxon>
        <taxon>Brachypylina</taxon>
        <taxon>Oppioidea</taxon>
        <taxon>Oppiidae</taxon>
        <taxon>Medioppia</taxon>
    </lineage>
</organism>
<dbReference type="GO" id="GO:0062129">
    <property type="term" value="C:chitin-based extracellular matrix"/>
    <property type="evidence" value="ECO:0007669"/>
    <property type="project" value="TreeGrafter"/>
</dbReference>
<dbReference type="PANTHER" id="PTHR10380:SF235">
    <property type="entry name" value="CUTICULAR PROTEIN 73D, ISOFORM B"/>
    <property type="match status" value="1"/>
</dbReference>
<dbReference type="InterPro" id="IPR000618">
    <property type="entry name" value="Insect_cuticle"/>
</dbReference>
<dbReference type="GO" id="GO:0008010">
    <property type="term" value="F:structural constituent of chitin-based larval cuticle"/>
    <property type="evidence" value="ECO:0007669"/>
    <property type="project" value="TreeGrafter"/>
</dbReference>
<dbReference type="Proteomes" id="UP000759131">
    <property type="component" value="Unassembled WGS sequence"/>
</dbReference>
<feature type="compositionally biased region" description="Polar residues" evidence="2">
    <location>
        <begin position="1"/>
        <end position="17"/>
    </location>
</feature>
<protein>
    <recommendedName>
        <fullName evidence="5">Cuticular protein</fullName>
    </recommendedName>
</protein>